<feature type="region of interest" description="Disordered" evidence="1">
    <location>
        <begin position="89"/>
        <end position="119"/>
    </location>
</feature>
<protein>
    <submittedName>
        <fullName evidence="2">Uncharacterized protein</fullName>
    </submittedName>
</protein>
<organism evidence="2 3">
    <name type="scientific">Microbacterium elymi</name>
    <dbReference type="NCBI Taxonomy" id="2909587"/>
    <lineage>
        <taxon>Bacteria</taxon>
        <taxon>Bacillati</taxon>
        <taxon>Actinomycetota</taxon>
        <taxon>Actinomycetes</taxon>
        <taxon>Micrococcales</taxon>
        <taxon>Microbacteriaceae</taxon>
        <taxon>Microbacterium</taxon>
    </lineage>
</organism>
<feature type="compositionally biased region" description="Basic residues" evidence="1">
    <location>
        <begin position="106"/>
        <end position="119"/>
    </location>
</feature>
<gene>
    <name evidence="2" type="ORF">L2X98_30005</name>
</gene>
<evidence type="ECO:0000313" key="3">
    <source>
        <dbReference type="Proteomes" id="UP001054811"/>
    </source>
</evidence>
<dbReference type="EMBL" id="CP091139">
    <property type="protein sequence ID" value="UUT34707.1"/>
    <property type="molecule type" value="Genomic_DNA"/>
</dbReference>
<name>A0ABY5NHQ4_9MICO</name>
<dbReference type="Proteomes" id="UP001054811">
    <property type="component" value="Chromosome"/>
</dbReference>
<accession>A0ABY5NHQ4</accession>
<sequence length="119" mass="12418">MTAVIGIIGAEVPRQLVLAAGAAPRPLPGSWDGGLDDRAAALLGTVDPVVTGILTELLAGRHSDLAGLIVCNDTQSHLRLFYVLRMPARRGPSSRAPARPAAGGQCRKRAPTRCSSSKR</sequence>
<dbReference type="RefSeq" id="WP_259611233.1">
    <property type="nucleotide sequence ID" value="NZ_CP091139.2"/>
</dbReference>
<keyword evidence="3" id="KW-1185">Reference proteome</keyword>
<proteinExistence type="predicted"/>
<dbReference type="Gene3D" id="3.40.50.11890">
    <property type="match status" value="1"/>
</dbReference>
<evidence type="ECO:0000313" key="2">
    <source>
        <dbReference type="EMBL" id="UUT34707.1"/>
    </source>
</evidence>
<feature type="compositionally biased region" description="Low complexity" evidence="1">
    <location>
        <begin position="89"/>
        <end position="104"/>
    </location>
</feature>
<reference evidence="2" key="1">
    <citation type="submission" date="2022-01" db="EMBL/GenBank/DDBJ databases">
        <title>Microbacterium eymi and Microbacterium rhizovicinus sp. nov., isolated from the rhizospheric soil of Elymus tsukushiensis, a plant native to the Dokdo Islands, Republic of Korea.</title>
        <authorList>
            <person name="Hwang Y.J."/>
        </authorList>
    </citation>
    <scope>NUCLEOTIDE SEQUENCE</scope>
    <source>
        <strain evidence="2">KUDC0405</strain>
    </source>
</reference>
<evidence type="ECO:0000256" key="1">
    <source>
        <dbReference type="SAM" id="MobiDB-lite"/>
    </source>
</evidence>